<protein>
    <submittedName>
        <fullName evidence="2">Uncharacterized protein</fullName>
    </submittedName>
</protein>
<dbReference type="AlphaFoldDB" id="A0A2G9TMG3"/>
<gene>
    <name evidence="2" type="ORF">TELCIR_19356</name>
</gene>
<dbReference type="OrthoDB" id="5854859at2759"/>
<sequence length="65" mass="7210">MLVKDADVSGIEGFPTGLARSDCHALISVQPGEGVRMRVPREQPSDQNKVEDVQKRESEIFQSIQ</sequence>
<accession>A0A2G9TMG3</accession>
<evidence type="ECO:0000313" key="2">
    <source>
        <dbReference type="EMBL" id="PIO59189.1"/>
    </source>
</evidence>
<organism evidence="2 3">
    <name type="scientific">Teladorsagia circumcincta</name>
    <name type="common">Brown stomach worm</name>
    <name type="synonym">Ostertagia circumcincta</name>
    <dbReference type="NCBI Taxonomy" id="45464"/>
    <lineage>
        <taxon>Eukaryota</taxon>
        <taxon>Metazoa</taxon>
        <taxon>Ecdysozoa</taxon>
        <taxon>Nematoda</taxon>
        <taxon>Chromadorea</taxon>
        <taxon>Rhabditida</taxon>
        <taxon>Rhabditina</taxon>
        <taxon>Rhabditomorpha</taxon>
        <taxon>Strongyloidea</taxon>
        <taxon>Trichostrongylidae</taxon>
        <taxon>Teladorsagia</taxon>
    </lineage>
</organism>
<feature type="region of interest" description="Disordered" evidence="1">
    <location>
        <begin position="34"/>
        <end position="65"/>
    </location>
</feature>
<feature type="compositionally biased region" description="Basic and acidic residues" evidence="1">
    <location>
        <begin position="35"/>
        <end position="59"/>
    </location>
</feature>
<feature type="non-terminal residue" evidence="2">
    <location>
        <position position="65"/>
    </location>
</feature>
<evidence type="ECO:0000313" key="3">
    <source>
        <dbReference type="Proteomes" id="UP000230423"/>
    </source>
</evidence>
<reference evidence="2 3" key="1">
    <citation type="submission" date="2015-09" db="EMBL/GenBank/DDBJ databases">
        <title>Draft genome of the parasitic nematode Teladorsagia circumcincta isolate WARC Sus (inbred).</title>
        <authorList>
            <person name="Mitreva M."/>
        </authorList>
    </citation>
    <scope>NUCLEOTIDE SEQUENCE [LARGE SCALE GENOMIC DNA]</scope>
    <source>
        <strain evidence="2 3">S</strain>
    </source>
</reference>
<dbReference type="EMBL" id="KZ358535">
    <property type="protein sequence ID" value="PIO59189.1"/>
    <property type="molecule type" value="Genomic_DNA"/>
</dbReference>
<name>A0A2G9TMG3_TELCI</name>
<proteinExistence type="predicted"/>
<evidence type="ECO:0000256" key="1">
    <source>
        <dbReference type="SAM" id="MobiDB-lite"/>
    </source>
</evidence>
<dbReference type="Proteomes" id="UP000230423">
    <property type="component" value="Unassembled WGS sequence"/>
</dbReference>
<keyword evidence="3" id="KW-1185">Reference proteome</keyword>